<feature type="binding site" evidence="11">
    <location>
        <begin position="14"/>
        <end position="21"/>
    </location>
    <ligand>
        <name>ATP</name>
        <dbReference type="ChEBI" id="CHEBI:30616"/>
    </ligand>
</feature>
<dbReference type="Gene3D" id="3.40.50.300">
    <property type="entry name" value="P-loop containing nucleotide triphosphate hydrolases"/>
    <property type="match status" value="1"/>
</dbReference>
<protein>
    <recommendedName>
        <fullName evidence="4 11">Guanylate kinase</fullName>
        <ecNumber evidence="3 11">2.7.4.8</ecNumber>
    </recommendedName>
    <alternativeName>
        <fullName evidence="9 11">GMP kinase</fullName>
    </alternativeName>
</protein>
<comment type="caution">
    <text evidence="13">The sequence shown here is derived from an EMBL/GenBank/DDBJ whole genome shotgun (WGS) entry which is preliminary data.</text>
</comment>
<keyword evidence="14" id="KW-1185">Reference proteome</keyword>
<keyword evidence="11" id="KW-0963">Cytoplasm</keyword>
<gene>
    <name evidence="11 13" type="primary">gmk</name>
    <name evidence="13" type="ORF">ACFPTR_03865</name>
</gene>
<comment type="function">
    <text evidence="1 11">Essential for recycling GMP and indirectly, cGMP.</text>
</comment>
<dbReference type="PROSITE" id="PS00856">
    <property type="entry name" value="GUANYLATE_KINASE_1"/>
    <property type="match status" value="1"/>
</dbReference>
<accession>A0ABW0U4X9</accession>
<evidence type="ECO:0000256" key="8">
    <source>
        <dbReference type="ARBA" id="ARBA00022840"/>
    </source>
</evidence>
<organism evidence="13 14">
    <name type="scientific">Aliibacillus thermotolerans</name>
    <dbReference type="NCBI Taxonomy" id="1834418"/>
    <lineage>
        <taxon>Bacteria</taxon>
        <taxon>Bacillati</taxon>
        <taxon>Bacillota</taxon>
        <taxon>Bacilli</taxon>
        <taxon>Bacillales</taxon>
        <taxon>Bacillaceae</taxon>
        <taxon>Aliibacillus</taxon>
    </lineage>
</organism>
<reference evidence="14" key="1">
    <citation type="journal article" date="2019" name="Int. J. Syst. Evol. Microbiol.">
        <title>The Global Catalogue of Microorganisms (GCM) 10K type strain sequencing project: providing services to taxonomists for standard genome sequencing and annotation.</title>
        <authorList>
            <consortium name="The Broad Institute Genomics Platform"/>
            <consortium name="The Broad Institute Genome Sequencing Center for Infectious Disease"/>
            <person name="Wu L."/>
            <person name="Ma J."/>
        </authorList>
    </citation>
    <scope>NUCLEOTIDE SEQUENCE [LARGE SCALE GENOMIC DNA]</scope>
    <source>
        <strain evidence="14">CGMCC 1.15790</strain>
    </source>
</reference>
<evidence type="ECO:0000256" key="3">
    <source>
        <dbReference type="ARBA" id="ARBA00012961"/>
    </source>
</evidence>
<dbReference type="Pfam" id="PF00625">
    <property type="entry name" value="Guanylate_kin"/>
    <property type="match status" value="1"/>
</dbReference>
<dbReference type="Proteomes" id="UP001596143">
    <property type="component" value="Unassembled WGS sequence"/>
</dbReference>
<feature type="domain" description="Guanylate kinase-like" evidence="12">
    <location>
        <begin position="7"/>
        <end position="185"/>
    </location>
</feature>
<dbReference type="SUPFAM" id="SSF52540">
    <property type="entry name" value="P-loop containing nucleoside triphosphate hydrolases"/>
    <property type="match status" value="1"/>
</dbReference>
<evidence type="ECO:0000256" key="11">
    <source>
        <dbReference type="HAMAP-Rule" id="MF_00328"/>
    </source>
</evidence>
<dbReference type="InterPro" id="IPR008144">
    <property type="entry name" value="Guanylate_kin-like_dom"/>
</dbReference>
<evidence type="ECO:0000256" key="2">
    <source>
        <dbReference type="ARBA" id="ARBA00005790"/>
    </source>
</evidence>
<dbReference type="PANTHER" id="PTHR23117:SF13">
    <property type="entry name" value="GUANYLATE KINASE"/>
    <property type="match status" value="1"/>
</dbReference>
<proteinExistence type="inferred from homology"/>
<keyword evidence="5 11" id="KW-0808">Transferase</keyword>
<keyword evidence="6 11" id="KW-0547">Nucleotide-binding</keyword>
<dbReference type="SMART" id="SM00072">
    <property type="entry name" value="GuKc"/>
    <property type="match status" value="1"/>
</dbReference>
<dbReference type="PANTHER" id="PTHR23117">
    <property type="entry name" value="GUANYLATE KINASE-RELATED"/>
    <property type="match status" value="1"/>
</dbReference>
<dbReference type="InterPro" id="IPR008145">
    <property type="entry name" value="GK/Ca_channel_bsu"/>
</dbReference>
<dbReference type="EMBL" id="JBHSPF010000018">
    <property type="protein sequence ID" value="MFC5628028.1"/>
    <property type="molecule type" value="Genomic_DNA"/>
</dbReference>
<evidence type="ECO:0000256" key="10">
    <source>
        <dbReference type="ARBA" id="ARBA00048594"/>
    </source>
</evidence>
<evidence type="ECO:0000256" key="1">
    <source>
        <dbReference type="ARBA" id="ARBA00003531"/>
    </source>
</evidence>
<dbReference type="InterPro" id="IPR027417">
    <property type="entry name" value="P-loop_NTPase"/>
</dbReference>
<comment type="similarity">
    <text evidence="2 11">Belongs to the guanylate kinase family.</text>
</comment>
<evidence type="ECO:0000256" key="9">
    <source>
        <dbReference type="ARBA" id="ARBA00030128"/>
    </source>
</evidence>
<dbReference type="NCBIfam" id="TIGR03263">
    <property type="entry name" value="guanyl_kin"/>
    <property type="match status" value="1"/>
</dbReference>
<dbReference type="HAMAP" id="MF_00328">
    <property type="entry name" value="Guanylate_kinase"/>
    <property type="match status" value="1"/>
</dbReference>
<evidence type="ECO:0000256" key="6">
    <source>
        <dbReference type="ARBA" id="ARBA00022741"/>
    </source>
</evidence>
<name>A0ABW0U4X9_9BACI</name>
<evidence type="ECO:0000256" key="4">
    <source>
        <dbReference type="ARBA" id="ARBA00016296"/>
    </source>
</evidence>
<dbReference type="PROSITE" id="PS50052">
    <property type="entry name" value="GUANYLATE_KINASE_2"/>
    <property type="match status" value="1"/>
</dbReference>
<evidence type="ECO:0000256" key="7">
    <source>
        <dbReference type="ARBA" id="ARBA00022777"/>
    </source>
</evidence>
<dbReference type="InterPro" id="IPR020590">
    <property type="entry name" value="Guanylate_kinase_CS"/>
</dbReference>
<evidence type="ECO:0000313" key="13">
    <source>
        <dbReference type="EMBL" id="MFC5628028.1"/>
    </source>
</evidence>
<dbReference type="EC" id="2.7.4.8" evidence="3 11"/>
<evidence type="ECO:0000313" key="14">
    <source>
        <dbReference type="Proteomes" id="UP001596143"/>
    </source>
</evidence>
<sequence>MVKDDKGLLIVLSGPAGVGKGTVCRALRKIDTNIAYSVSATTRPPREGEVDGVDYFFKSKEEFRKMIERNELLEWAQYVDNYYGTPLQFVKDTIAKGKDIILEIEVQGAKKVKEKYPEGVFIFLMPPSLEELRERIVERGTETKDLIEKRMNVAQKEIDMMKNYDYVVENDEVDAAVKRIQAIVTAEHLKRERLMDKYKRLVEVE</sequence>
<dbReference type="CDD" id="cd00071">
    <property type="entry name" value="GMPK"/>
    <property type="match status" value="1"/>
</dbReference>
<comment type="catalytic activity">
    <reaction evidence="10 11">
        <text>GMP + ATP = GDP + ADP</text>
        <dbReference type="Rhea" id="RHEA:20780"/>
        <dbReference type="ChEBI" id="CHEBI:30616"/>
        <dbReference type="ChEBI" id="CHEBI:58115"/>
        <dbReference type="ChEBI" id="CHEBI:58189"/>
        <dbReference type="ChEBI" id="CHEBI:456216"/>
        <dbReference type="EC" id="2.7.4.8"/>
    </reaction>
</comment>
<dbReference type="Gene3D" id="3.30.63.10">
    <property type="entry name" value="Guanylate Kinase phosphate binding domain"/>
    <property type="match status" value="1"/>
</dbReference>
<dbReference type="RefSeq" id="WP_270898058.1">
    <property type="nucleotide sequence ID" value="NZ_JBHSPF010000018.1"/>
</dbReference>
<keyword evidence="8 11" id="KW-0067">ATP-binding</keyword>
<dbReference type="InterPro" id="IPR017665">
    <property type="entry name" value="Guanylate_kinase"/>
</dbReference>
<evidence type="ECO:0000259" key="12">
    <source>
        <dbReference type="PROSITE" id="PS50052"/>
    </source>
</evidence>
<evidence type="ECO:0000256" key="5">
    <source>
        <dbReference type="ARBA" id="ARBA00022679"/>
    </source>
</evidence>
<keyword evidence="7 11" id="KW-0418">Kinase</keyword>
<dbReference type="GO" id="GO:0004385">
    <property type="term" value="F:GMP kinase activity"/>
    <property type="evidence" value="ECO:0007669"/>
    <property type="project" value="UniProtKB-EC"/>
</dbReference>
<comment type="subcellular location">
    <subcellularLocation>
        <location evidence="11">Cytoplasm</location>
    </subcellularLocation>
</comment>